<dbReference type="AlphaFoldDB" id="K5W4W2"/>
<dbReference type="Proteomes" id="UP000253437">
    <property type="component" value="Unassembled WGS sequence"/>
</dbReference>
<dbReference type="GO" id="GO:0051782">
    <property type="term" value="P:negative regulation of cell division"/>
    <property type="evidence" value="ECO:0007669"/>
    <property type="project" value="InterPro"/>
</dbReference>
<keyword evidence="2" id="KW-0347">Helicase</keyword>
<dbReference type="SUPFAM" id="SSF52540">
    <property type="entry name" value="P-loop containing nucleoside triphosphate hydrolases"/>
    <property type="match status" value="1"/>
</dbReference>
<dbReference type="InterPro" id="IPR004596">
    <property type="entry name" value="Cell_div_suppressor_SulA"/>
</dbReference>
<evidence type="ECO:0000313" key="4">
    <source>
        <dbReference type="Proteomes" id="UP000008367"/>
    </source>
</evidence>
<evidence type="ECO:0000313" key="1">
    <source>
        <dbReference type="EMBL" id="AMF96629.1"/>
    </source>
</evidence>
<dbReference type="Pfam" id="PF03846">
    <property type="entry name" value="SulA"/>
    <property type="match status" value="1"/>
</dbReference>
<dbReference type="InterPro" id="IPR027417">
    <property type="entry name" value="P-loop_NTPase"/>
</dbReference>
<dbReference type="HOGENOM" id="CLU_131579_0_0_6"/>
<keyword evidence="2" id="KW-0378">Hydrolase</keyword>
<name>K5W4W2_VIBHA</name>
<dbReference type="EMBL" id="QOUW02000092">
    <property type="protein sequence ID" value="RIW08930.1"/>
    <property type="molecule type" value="Genomic_DNA"/>
</dbReference>
<protein>
    <submittedName>
        <fullName evidence="2">Superfamily II DNA and RNA helicase</fullName>
    </submittedName>
</protein>
<reference evidence="1" key="3">
    <citation type="submission" date="2018-01" db="EMBL/GenBank/DDBJ databases">
        <title>FDA dAtabase for Regulatory Grade micrObial Sequences (FDA-ARGOS): Supporting development and validation of Infectious Disease Dx tests.</title>
        <authorList>
            <person name="Hoffmann M."/>
            <person name="Allard M."/>
            <person name="Evans P."/>
            <person name="Brown E."/>
            <person name="Tallon L."/>
            <person name="Sadzewicz L."/>
            <person name="Sengamalay N."/>
            <person name="Ott S."/>
            <person name="Godinez A."/>
            <person name="Nagaraj S."/>
            <person name="Vyas G."/>
            <person name="Aluvathingal J."/>
            <person name="Nadendla S."/>
            <person name="Geyer C."/>
            <person name="Sichtig H."/>
        </authorList>
    </citation>
    <scope>NUCLEOTIDE SEQUENCE</scope>
    <source>
        <strain evidence="1">FDAARGOS_107</strain>
    </source>
</reference>
<evidence type="ECO:0000313" key="5">
    <source>
        <dbReference type="Proteomes" id="UP000067422"/>
    </source>
</evidence>
<dbReference type="Gene3D" id="3.40.50.300">
    <property type="entry name" value="P-loop containing nucleotide triphosphate hydrolases"/>
    <property type="match status" value="1"/>
</dbReference>
<proteinExistence type="predicted"/>
<sequence length="130" mass="14744">MQLQSQTHTYSRYNVLAQATQPMDVSDQLLSQLAVLSQQQQWILFTAQCPRPDFEQLAASNIRCQNIIQMKPSQQLSEVEIVIKAIQSGNASAVVASNEIALINQSMLRDIAQRYQCEVFFVEGRPSQYH</sequence>
<dbReference type="RefSeq" id="WP_009697340.1">
    <property type="nucleotide sequence ID" value="NZ_AP031614.1"/>
</dbReference>
<gene>
    <name evidence="1" type="ORF">AL538_02210</name>
    <name evidence="3" type="ORF">DS957_019340</name>
    <name evidence="2" type="ORF">VCHENC02_2797</name>
</gene>
<keyword evidence="2" id="KW-0547">Nucleotide-binding</keyword>
<keyword evidence="2" id="KW-0067">ATP-binding</keyword>
<accession>K5UUD0</accession>
<evidence type="ECO:0000313" key="3">
    <source>
        <dbReference type="EMBL" id="RIW08930.1"/>
    </source>
</evidence>
<dbReference type="GO" id="GO:0004386">
    <property type="term" value="F:helicase activity"/>
    <property type="evidence" value="ECO:0007669"/>
    <property type="project" value="UniProtKB-KW"/>
</dbReference>
<dbReference type="STRING" id="669.AL538_02210"/>
<evidence type="ECO:0000313" key="6">
    <source>
        <dbReference type="Proteomes" id="UP000253437"/>
    </source>
</evidence>
<accession>K5W4W2</accession>
<reference evidence="3 6" key="4">
    <citation type="submission" date="2018-08" db="EMBL/GenBank/DDBJ databases">
        <title>Vibrio harveyi strains pathogenic to white snook Centropomus viridis Lockington (1877) and potential probiotic bacteria.</title>
        <authorList>
            <person name="Soto-Rodriguez S."/>
            <person name="Gomez-Gil B."/>
            <person name="Lozano-Olvera R."/>
        </authorList>
    </citation>
    <scope>NUCLEOTIDE SEQUENCE [LARGE SCALE GENOMIC DNA]</scope>
    <source>
        <strain evidence="3 6">CAIM 1508</strain>
    </source>
</reference>
<reference evidence="5" key="2">
    <citation type="submission" date="2015-12" db="EMBL/GenBank/DDBJ databases">
        <title>FDA dAtabase for Regulatory Grade micrObial Sequences (FDA-ARGOS): Supporting development and validation of Infectious Disease Dx tests.</title>
        <authorList>
            <person name="Hoffmann M."/>
            <person name="Allard M."/>
            <person name="Evans P."/>
            <person name="Brown E."/>
            <person name="Tallon L.J."/>
            <person name="Sadzewicz L."/>
            <person name="Sengamalay N."/>
            <person name="Ott S."/>
            <person name="Godinez A."/>
            <person name="Nagaraj S."/>
            <person name="Vyas G."/>
            <person name="Aluvathingal J."/>
            <person name="Nadendla S."/>
            <person name="Geyer C."/>
            <person name="Sichtig H."/>
        </authorList>
    </citation>
    <scope>NUCLEOTIDE SEQUENCE [LARGE SCALE GENOMIC DNA]</scope>
    <source>
        <strain evidence="5">ATCC 43516</strain>
    </source>
</reference>
<keyword evidence="5" id="KW-1185">Reference proteome</keyword>
<reference evidence="2 4" key="1">
    <citation type="submission" date="2012-10" db="EMBL/GenBank/DDBJ databases">
        <title>Genome sequence of Vibrio Cholerae HENC-02.</title>
        <authorList>
            <person name="Eppinger M."/>
            <person name="Hasan N.A."/>
            <person name="Sengamalay N."/>
            <person name="Hine E."/>
            <person name="Su Q."/>
            <person name="Daugherty S.C."/>
            <person name="Young S."/>
            <person name="Sadzewicz L."/>
            <person name="Tallon L."/>
            <person name="Cebula T.A."/>
            <person name="Ravel J."/>
            <person name="Colwell R.R."/>
        </authorList>
    </citation>
    <scope>NUCLEOTIDE SEQUENCE [LARGE SCALE GENOMIC DNA]</scope>
    <source>
        <strain evidence="2 4">HENC-02</strain>
    </source>
</reference>
<dbReference type="EMBL" id="AJSR01001140">
    <property type="protein sequence ID" value="EKM31567.1"/>
    <property type="molecule type" value="Genomic_DNA"/>
</dbReference>
<evidence type="ECO:0000313" key="2">
    <source>
        <dbReference type="EMBL" id="EKM31567.1"/>
    </source>
</evidence>
<dbReference type="Proteomes" id="UP000008367">
    <property type="component" value="Unassembled WGS sequence"/>
</dbReference>
<dbReference type="EMBL" id="CP014038">
    <property type="protein sequence ID" value="AMF96629.1"/>
    <property type="molecule type" value="Genomic_DNA"/>
</dbReference>
<dbReference type="OrthoDB" id="5898548at2"/>
<dbReference type="KEGG" id="vhr:AL538_02210"/>
<dbReference type="Proteomes" id="UP000067422">
    <property type="component" value="Chromosome 1"/>
</dbReference>
<dbReference type="GeneID" id="83581561"/>
<dbReference type="GO" id="GO:0009432">
    <property type="term" value="P:SOS response"/>
    <property type="evidence" value="ECO:0007669"/>
    <property type="project" value="InterPro"/>
</dbReference>
<organism evidence="2 4">
    <name type="scientific">Vibrio harveyi</name>
    <name type="common">Beneckea harveyi</name>
    <dbReference type="NCBI Taxonomy" id="669"/>
    <lineage>
        <taxon>Bacteria</taxon>
        <taxon>Pseudomonadati</taxon>
        <taxon>Pseudomonadota</taxon>
        <taxon>Gammaproteobacteria</taxon>
        <taxon>Vibrionales</taxon>
        <taxon>Vibrionaceae</taxon>
        <taxon>Vibrio</taxon>
    </lineage>
</organism>